<dbReference type="GO" id="GO:0005886">
    <property type="term" value="C:plasma membrane"/>
    <property type="evidence" value="ECO:0007669"/>
    <property type="project" value="UniProtKB-SubCell"/>
</dbReference>
<reference evidence="8 9" key="1">
    <citation type="submission" date="2018-09" db="EMBL/GenBank/DDBJ databases">
        <authorList>
            <person name="Wang Z."/>
        </authorList>
    </citation>
    <scope>NUCLEOTIDE SEQUENCE [LARGE SCALE GENOMIC DNA]</scope>
    <source>
        <strain evidence="8 9">ALS 81</strain>
    </source>
</reference>
<dbReference type="Pfam" id="PF03994">
    <property type="entry name" value="DUF350"/>
    <property type="match status" value="1"/>
</dbReference>
<feature type="transmembrane region" description="Helical" evidence="7">
    <location>
        <begin position="12"/>
        <end position="31"/>
    </location>
</feature>
<dbReference type="RefSeq" id="WP_120355924.1">
    <property type="nucleotide sequence ID" value="NZ_RAQO01000008.1"/>
</dbReference>
<dbReference type="OrthoDB" id="5573330at2"/>
<keyword evidence="3" id="KW-1003">Cell membrane</keyword>
<keyword evidence="4 7" id="KW-0812">Transmembrane</keyword>
<keyword evidence="6 7" id="KW-0472">Membrane</keyword>
<evidence type="ECO:0000313" key="8">
    <source>
        <dbReference type="EMBL" id="RKF15838.1"/>
    </source>
</evidence>
<evidence type="ECO:0000256" key="4">
    <source>
        <dbReference type="ARBA" id="ARBA00022692"/>
    </source>
</evidence>
<evidence type="ECO:0000256" key="7">
    <source>
        <dbReference type="SAM" id="Phobius"/>
    </source>
</evidence>
<dbReference type="EMBL" id="RAQO01000008">
    <property type="protein sequence ID" value="RKF15838.1"/>
    <property type="molecule type" value="Genomic_DNA"/>
</dbReference>
<evidence type="ECO:0000256" key="3">
    <source>
        <dbReference type="ARBA" id="ARBA00022475"/>
    </source>
</evidence>
<evidence type="ECO:0000256" key="5">
    <source>
        <dbReference type="ARBA" id="ARBA00022989"/>
    </source>
</evidence>
<evidence type="ECO:0000256" key="1">
    <source>
        <dbReference type="ARBA" id="ARBA00004651"/>
    </source>
</evidence>
<proteinExistence type="inferred from homology"/>
<organism evidence="8 9">
    <name type="scientific">Alginatibacterium sediminis</name>
    <dbReference type="NCBI Taxonomy" id="2164068"/>
    <lineage>
        <taxon>Bacteria</taxon>
        <taxon>Pseudomonadati</taxon>
        <taxon>Pseudomonadota</taxon>
        <taxon>Gammaproteobacteria</taxon>
        <taxon>Alteromonadales</taxon>
        <taxon>Alteromonadaceae</taxon>
        <taxon>Alginatibacterium</taxon>
    </lineage>
</organism>
<evidence type="ECO:0000313" key="9">
    <source>
        <dbReference type="Proteomes" id="UP000286482"/>
    </source>
</evidence>
<evidence type="ECO:0000256" key="6">
    <source>
        <dbReference type="ARBA" id="ARBA00023136"/>
    </source>
</evidence>
<name>A0A420E926_9ALTE</name>
<accession>A0A420E926</accession>
<dbReference type="InterPro" id="IPR007140">
    <property type="entry name" value="DUF350"/>
</dbReference>
<gene>
    <name evidence="8" type="ORF">DBZ36_15820</name>
</gene>
<dbReference type="AlphaFoldDB" id="A0A420E926"/>
<dbReference type="PANTHER" id="PTHR40043">
    <property type="entry name" value="UPF0719 INNER MEMBRANE PROTEIN YJFL"/>
    <property type="match status" value="1"/>
</dbReference>
<keyword evidence="5 7" id="KW-1133">Transmembrane helix</keyword>
<comment type="subcellular location">
    <subcellularLocation>
        <location evidence="1">Cell membrane</location>
        <topology evidence="1">Multi-pass membrane protein</topology>
    </subcellularLocation>
</comment>
<comment type="caution">
    <text evidence="8">The sequence shown here is derived from an EMBL/GenBank/DDBJ whole genome shotgun (WGS) entry which is preliminary data.</text>
</comment>
<dbReference type="Proteomes" id="UP000286482">
    <property type="component" value="Unassembled WGS sequence"/>
</dbReference>
<feature type="transmembrane region" description="Helical" evidence="7">
    <location>
        <begin position="78"/>
        <end position="100"/>
    </location>
</feature>
<protein>
    <submittedName>
        <fullName evidence="8">DUF350 domain-containing protein</fullName>
    </submittedName>
</protein>
<feature type="transmembrane region" description="Helical" evidence="7">
    <location>
        <begin position="52"/>
        <end position="72"/>
    </location>
</feature>
<evidence type="ECO:0000256" key="2">
    <source>
        <dbReference type="ARBA" id="ARBA00005779"/>
    </source>
</evidence>
<dbReference type="PANTHER" id="PTHR40043:SF1">
    <property type="entry name" value="UPF0719 INNER MEMBRANE PROTEIN YJFL"/>
    <property type="match status" value="1"/>
</dbReference>
<keyword evidence="9" id="KW-1185">Reference proteome</keyword>
<sequence>MEAGLLVAVANFFLYFAVSIVFLIIFKVVYVRVTPHDEWDLIKEKRNLSASIAFGGAILGFAIALAGAASNSVSLFDFATWGLIALAAQLIAFAIVRFSFMPGIVKRIEDNELSAATILAVTNIAVGMLNAACMSY</sequence>
<feature type="transmembrane region" description="Helical" evidence="7">
    <location>
        <begin position="112"/>
        <end position="132"/>
    </location>
</feature>
<comment type="similarity">
    <text evidence="2">Belongs to the UPF0719 family.</text>
</comment>